<organism evidence="1">
    <name type="scientific">termite gut metagenome</name>
    <dbReference type="NCBI Taxonomy" id="433724"/>
    <lineage>
        <taxon>unclassified sequences</taxon>
        <taxon>metagenomes</taxon>
        <taxon>organismal metagenomes</taxon>
    </lineage>
</organism>
<reference evidence="1" key="1">
    <citation type="submission" date="2019-03" db="EMBL/GenBank/DDBJ databases">
        <title>Single cell metagenomics reveals metabolic interactions within the superorganism composed of flagellate Streblomastix strix and complex community of Bacteroidetes bacteria on its surface.</title>
        <authorList>
            <person name="Treitli S.C."/>
            <person name="Kolisko M."/>
            <person name="Husnik F."/>
            <person name="Keeling P."/>
            <person name="Hampl V."/>
        </authorList>
    </citation>
    <scope>NUCLEOTIDE SEQUENCE</scope>
    <source>
        <strain evidence="1">STM</strain>
    </source>
</reference>
<sequence>MKKDMIIGYLAASNPEDKHAWSGTIYHIYRAIKNTGVTVIHIPVKERPIVWCYKKCLKFVIKRLLHKNIRPYYSTRIAHSLSSSIDRGLLDSVDAIFAPEGPTNIYSLPTNKPVIYYTDATFKIIVGYYKSFSNLCNWNIKQGYLVEQTALNKAHYAIASSEWAANSMIHDYDISKDKVKIIEFGANIDDKDISLRE</sequence>
<evidence type="ECO:0008006" key="2">
    <source>
        <dbReference type="Google" id="ProtNLM"/>
    </source>
</evidence>
<gene>
    <name evidence="1" type="ORF">EZS27_005915</name>
</gene>
<comment type="caution">
    <text evidence="1">The sequence shown here is derived from an EMBL/GenBank/DDBJ whole genome shotgun (WGS) entry which is preliminary data.</text>
</comment>
<dbReference type="EMBL" id="SNRY01000126">
    <property type="protein sequence ID" value="KAA6346547.1"/>
    <property type="molecule type" value="Genomic_DNA"/>
</dbReference>
<accession>A0A5J4SKH5</accession>
<name>A0A5J4SKH5_9ZZZZ</name>
<dbReference type="SUPFAM" id="SSF53756">
    <property type="entry name" value="UDP-Glycosyltransferase/glycogen phosphorylase"/>
    <property type="match status" value="1"/>
</dbReference>
<proteinExistence type="predicted"/>
<evidence type="ECO:0000313" key="1">
    <source>
        <dbReference type="EMBL" id="KAA6346547.1"/>
    </source>
</evidence>
<protein>
    <recommendedName>
        <fullName evidence="2">Glycosyltransferase subfamily 4-like N-terminal domain-containing protein</fullName>
    </recommendedName>
</protein>
<feature type="non-terminal residue" evidence="1">
    <location>
        <position position="197"/>
    </location>
</feature>
<dbReference type="AlphaFoldDB" id="A0A5J4SKH5"/>